<dbReference type="OrthoDB" id="345021at2"/>
<dbReference type="InterPro" id="IPR008972">
    <property type="entry name" value="Cupredoxin"/>
</dbReference>
<feature type="domain" description="Plastocyanin-like" evidence="4">
    <location>
        <begin position="39"/>
        <end position="155"/>
    </location>
</feature>
<dbReference type="SUPFAM" id="SSF49503">
    <property type="entry name" value="Cupredoxins"/>
    <property type="match status" value="2"/>
</dbReference>
<keyword evidence="2" id="KW-0560">Oxidoreductase</keyword>
<dbReference type="PANTHER" id="PTHR11709">
    <property type="entry name" value="MULTI-COPPER OXIDASE"/>
    <property type="match status" value="1"/>
</dbReference>
<dbReference type="InterPro" id="IPR011707">
    <property type="entry name" value="Cu-oxidase-like_N"/>
</dbReference>
<gene>
    <name evidence="5" type="ORF">SAMN05216184_11267</name>
</gene>
<dbReference type="InterPro" id="IPR013783">
    <property type="entry name" value="Ig-like_fold"/>
</dbReference>
<dbReference type="Pfam" id="PF07732">
    <property type="entry name" value="Cu-oxidase_3"/>
    <property type="match status" value="1"/>
</dbReference>
<sequence length="1103" mass="116838">MTSGGSPYEVPVAVDADPSTPTWLETTIATRHAMVDIGGVMAHAETFNGAIPGPTLRMDVGDRAFVRLVNEMHHLGVHLHGIELANSADGTEVTQDGVQPASHHPPPAPAPAGGTYLYAFRATRPGLYWYHPHHHHATSHVFRGMYGMIVINDPHEAALVAAGVLPGPADTRQVVLSDITVCKAPGSNDAATYPDPTALPLADRPEWLSGATSQPPPTPVTLCELPTAVDDAGDPAVAPYAAGDVPSVFRPGQHNEGQTVLTNGVSVGGRLGQPTAPGALLPGAQTMDVLAGQGLRLQIANCAISRYFRLVLTTSTGALVPLLRVGGEGGLLDAAIAEGGVVDGHDSKYDVGEILLPPGSRADVVAAIPPTASGVLTLWTRDFRRNGGLWAGLPTVPVMHLQVTGPAPSTYTIAAGTALRAAVPAPVETLGPPTDTLLDPAAFTPAKPGSALQDILVTGTTGIDGVSGSFMGFASYTDAPHIVTSRWAEKDKVLELTVTNFSGSHHPFHLHGFSVQPVALEQPGFPTYTWPYREFRDNVDIPAAYTLRFRVRLDERTLKDGVTMGGALGRWLFHCHILIHHHQGMISELVVSDGDGTERPHVDVGGSWAYTPVGGIAQRHGTYHHPDGAPVTLTATAGTVVDTGSGTWSWSYDATGATPHVEYVYVTGTDPAGRVDQAVFRLKVGAPDDGADNGDPHVHTVDGNRYDFQGAGEFVLLRDHEGMEVQARHWPVRAASPVTDPATGLTSCVSLNTAVAARVGEHRIAYQQSRPGEKGEPELFVDGERVRAPRGGLDLGEHRLTTVRLDTGATGLRVDYANQAVLTVTPHLWSAYGLWYLNVHVSRTQAEEGIMGPIAAGSWLPMLPTRTSVGPMPGSLRARHEVLYRTFADAWRVTDGTSLFVYGSGESTASFTDRRWPAVKPPCRVQPWFEVPGAQPPVAGLTQEAAERACRLVTDGALHHDCVLDVAATGDEAFARDYLREQDLARRTAAVQLVVDRPDAKAGTILVATVLPLSGRSKECAVPTGSVTFVVDDSPVGEPVRLDRRGRAVQVLHHLKEGHHRVRAEYGGGGRGTYGPCSSATVVVSAGHDPHEHGHGSGPHASA</sequence>
<evidence type="ECO:0000256" key="2">
    <source>
        <dbReference type="ARBA" id="ARBA00023002"/>
    </source>
</evidence>
<evidence type="ECO:0000259" key="3">
    <source>
        <dbReference type="Pfam" id="PF07731"/>
    </source>
</evidence>
<evidence type="ECO:0000256" key="1">
    <source>
        <dbReference type="ARBA" id="ARBA00022723"/>
    </source>
</evidence>
<proteinExistence type="predicted"/>
<dbReference type="GO" id="GO:0005975">
    <property type="term" value="P:carbohydrate metabolic process"/>
    <property type="evidence" value="ECO:0007669"/>
    <property type="project" value="UniProtKB-ARBA"/>
</dbReference>
<dbReference type="Proteomes" id="UP000250222">
    <property type="component" value="Unassembled WGS sequence"/>
</dbReference>
<dbReference type="Gene3D" id="2.60.40.10">
    <property type="entry name" value="Immunoglobulins"/>
    <property type="match status" value="1"/>
</dbReference>
<dbReference type="GO" id="GO:0016491">
    <property type="term" value="F:oxidoreductase activity"/>
    <property type="evidence" value="ECO:0007669"/>
    <property type="project" value="UniProtKB-KW"/>
</dbReference>
<dbReference type="PROSITE" id="PS00079">
    <property type="entry name" value="MULTICOPPER_OXIDASE1"/>
    <property type="match status" value="1"/>
</dbReference>
<dbReference type="Pfam" id="PF07731">
    <property type="entry name" value="Cu-oxidase_2"/>
    <property type="match status" value="1"/>
</dbReference>
<dbReference type="GO" id="GO:0005507">
    <property type="term" value="F:copper ion binding"/>
    <property type="evidence" value="ECO:0007669"/>
    <property type="project" value="InterPro"/>
</dbReference>
<dbReference type="RefSeq" id="WP_110853263.1">
    <property type="nucleotide sequence ID" value="NZ_QKLZ01000012.1"/>
</dbReference>
<dbReference type="InterPro" id="IPR045087">
    <property type="entry name" value="Cu-oxidase_fam"/>
</dbReference>
<keyword evidence="1" id="KW-0479">Metal-binding</keyword>
<evidence type="ECO:0000259" key="4">
    <source>
        <dbReference type="Pfam" id="PF07732"/>
    </source>
</evidence>
<organism evidence="5 6">
    <name type="scientific">Georgenia satyanarayanai</name>
    <dbReference type="NCBI Taxonomy" id="860221"/>
    <lineage>
        <taxon>Bacteria</taxon>
        <taxon>Bacillati</taxon>
        <taxon>Actinomycetota</taxon>
        <taxon>Actinomycetes</taxon>
        <taxon>Micrococcales</taxon>
        <taxon>Bogoriellaceae</taxon>
        <taxon>Georgenia</taxon>
    </lineage>
</organism>
<evidence type="ECO:0000313" key="6">
    <source>
        <dbReference type="Proteomes" id="UP000250222"/>
    </source>
</evidence>
<accession>A0A2Y9APE0</accession>
<keyword evidence="6" id="KW-1185">Reference proteome</keyword>
<dbReference type="InterPro" id="IPR033138">
    <property type="entry name" value="Cu_oxidase_CS"/>
</dbReference>
<dbReference type="PROSITE" id="PS00080">
    <property type="entry name" value="MULTICOPPER_OXIDASE2"/>
    <property type="match status" value="1"/>
</dbReference>
<dbReference type="Gene3D" id="2.60.40.420">
    <property type="entry name" value="Cupredoxins - blue copper proteins"/>
    <property type="match status" value="3"/>
</dbReference>
<protein>
    <submittedName>
        <fullName evidence="5">Ig-like domain (Group 3)</fullName>
    </submittedName>
</protein>
<reference evidence="5 6" key="1">
    <citation type="submission" date="2016-10" db="EMBL/GenBank/DDBJ databases">
        <authorList>
            <person name="Cai Z."/>
        </authorList>
    </citation>
    <scope>NUCLEOTIDE SEQUENCE [LARGE SCALE GENOMIC DNA]</scope>
    <source>
        <strain evidence="5 6">CGMCC 1.10826</strain>
    </source>
</reference>
<dbReference type="EMBL" id="UETB01000012">
    <property type="protein sequence ID" value="SSA45208.1"/>
    <property type="molecule type" value="Genomic_DNA"/>
</dbReference>
<name>A0A2Y9APE0_9MICO</name>
<dbReference type="InterPro" id="IPR002355">
    <property type="entry name" value="Cu_oxidase_Cu_BS"/>
</dbReference>
<dbReference type="AlphaFoldDB" id="A0A2Y9APE0"/>
<evidence type="ECO:0000313" key="5">
    <source>
        <dbReference type="EMBL" id="SSA45208.1"/>
    </source>
</evidence>
<dbReference type="InterPro" id="IPR011706">
    <property type="entry name" value="Cu-oxidase_C"/>
</dbReference>
<feature type="domain" description="Plastocyanin-like" evidence="3">
    <location>
        <begin position="489"/>
        <end position="594"/>
    </location>
</feature>